<feature type="region of interest" description="Disordered" evidence="1">
    <location>
        <begin position="40"/>
        <end position="59"/>
    </location>
</feature>
<gene>
    <name evidence="2" type="primary">B1011A07.25</name>
</gene>
<proteinExistence type="predicted"/>
<feature type="region of interest" description="Disordered" evidence="1">
    <location>
        <begin position="1"/>
        <end position="34"/>
    </location>
</feature>
<dbReference type="Proteomes" id="UP000817658">
    <property type="component" value="Chromosome 1"/>
</dbReference>
<dbReference type="AlphaFoldDB" id="Q8LQ93"/>
<dbReference type="EMBL" id="AP003722">
    <property type="protein sequence ID" value="BAB92771.1"/>
    <property type="molecule type" value="Genomic_DNA"/>
</dbReference>
<accession>Q8LQ93</accession>
<organism evidence="2">
    <name type="scientific">Oryza sativa subsp. japonica</name>
    <name type="common">Rice</name>
    <dbReference type="NCBI Taxonomy" id="39947"/>
    <lineage>
        <taxon>Eukaryota</taxon>
        <taxon>Viridiplantae</taxon>
        <taxon>Streptophyta</taxon>
        <taxon>Embryophyta</taxon>
        <taxon>Tracheophyta</taxon>
        <taxon>Spermatophyta</taxon>
        <taxon>Magnoliopsida</taxon>
        <taxon>Liliopsida</taxon>
        <taxon>Poales</taxon>
        <taxon>Poaceae</taxon>
        <taxon>BOP clade</taxon>
        <taxon>Oryzoideae</taxon>
        <taxon>Oryzeae</taxon>
        <taxon>Oryzinae</taxon>
        <taxon>Oryza</taxon>
        <taxon>Oryza sativa</taxon>
    </lineage>
</organism>
<protein>
    <submittedName>
        <fullName evidence="2">Uncharacterized protein</fullName>
    </submittedName>
</protein>
<evidence type="ECO:0000313" key="2">
    <source>
        <dbReference type="EMBL" id="BAB92771.1"/>
    </source>
</evidence>
<name>Q8LQ93_ORYSJ</name>
<reference evidence="2" key="1">
    <citation type="journal article" date="2002" name="Nature">
        <title>The genome sequence and structure of rice chromosome 1.</title>
        <authorList>
            <person name="Sasaki T."/>
            <person name="Matsumoto T."/>
            <person name="Yamamoto K."/>
            <person name="Sakata K."/>
            <person name="Baba T."/>
            <person name="Katayose Y."/>
            <person name="Wu J."/>
            <person name="Niimura Y."/>
            <person name="Cheng Z."/>
            <person name="Nagamura Y."/>
            <person name="Antonio B.A."/>
            <person name="Kanamori H."/>
            <person name="Hosokawa S."/>
            <person name="Masukawa M."/>
            <person name="Arikawa K."/>
            <person name="Chiden Y."/>
            <person name="Hayashi M."/>
            <person name="Okamoto M."/>
            <person name="Ando T."/>
            <person name="Aoki H."/>
            <person name="Arita K."/>
            <person name="Hamada M."/>
            <person name="Harada C."/>
            <person name="Hijishita S."/>
            <person name="Honda M."/>
            <person name="Ichikawa Y."/>
            <person name="Idonuma A."/>
            <person name="Iijima M."/>
            <person name="Ikeda M."/>
            <person name="Ikeno M."/>
            <person name="Itoh S."/>
            <person name="Itoh T."/>
            <person name="Itoh Y."/>
            <person name="Itoh Y."/>
            <person name="Iwabuchi A."/>
            <person name="Kamiya K."/>
            <person name="Karasawa W."/>
            <person name="Katagiri S."/>
            <person name="Kikuta A."/>
            <person name="Kobayashi N."/>
            <person name="Kono I."/>
            <person name="Machita K."/>
            <person name="Maehara T."/>
            <person name="Mizuno H."/>
            <person name="Mizubayashi T."/>
            <person name="Mukai Y."/>
            <person name="Nagasaki H."/>
            <person name="Nakashima M."/>
            <person name="Nakama Y."/>
            <person name="Nakamichi Y."/>
            <person name="Nakamura M."/>
            <person name="Namiki N."/>
            <person name="Negishi M."/>
            <person name="Ohta I."/>
            <person name="Ono N."/>
            <person name="Saji S."/>
            <person name="Sakai K."/>
            <person name="Shibata M."/>
            <person name="Shimokawa T."/>
            <person name="Shomura A."/>
            <person name="Song J."/>
            <person name="Takazaki Y."/>
            <person name="Terasawa K."/>
            <person name="Tsuji K."/>
            <person name="Waki K."/>
            <person name="Yamagata H."/>
            <person name="Yamane H."/>
            <person name="Yoshiki S."/>
            <person name="Yoshihara R."/>
            <person name="Yukawa K."/>
            <person name="Zhong H."/>
            <person name="Iwama H."/>
            <person name="Endo T."/>
            <person name="Ito H."/>
            <person name="Hahn J.H."/>
            <person name="Kim H.I."/>
            <person name="Eun M.Y."/>
            <person name="Yano M."/>
            <person name="Jiang J."/>
            <person name="Gojobori T."/>
        </authorList>
    </citation>
    <scope>NUCLEOTIDE SEQUENCE [LARGE SCALE GENOMIC DNA]</scope>
</reference>
<sequence length="136" mass="14886">MPHVWSPCAPPPRARSARSANLPPDETRVIDGPRTRVAVESPVARASVDPASRNDHDPSTIKAVKKLPRSAVKPSASHARLIRCGRSEPETWKSSCAHGGRHGRTCRARAVFFDEITVALRLLCSVAPAYLRSKKY</sequence>
<evidence type="ECO:0000256" key="1">
    <source>
        <dbReference type="SAM" id="MobiDB-lite"/>
    </source>
</evidence>
<feature type="compositionally biased region" description="Basic and acidic residues" evidence="1">
    <location>
        <begin position="25"/>
        <end position="34"/>
    </location>
</feature>